<organism evidence="1">
    <name type="scientific">marine sediment metagenome</name>
    <dbReference type="NCBI Taxonomy" id="412755"/>
    <lineage>
        <taxon>unclassified sequences</taxon>
        <taxon>metagenomes</taxon>
        <taxon>ecological metagenomes</taxon>
    </lineage>
</organism>
<protein>
    <submittedName>
        <fullName evidence="1">Uncharacterized protein</fullName>
    </submittedName>
</protein>
<proteinExistence type="predicted"/>
<comment type="caution">
    <text evidence="1">The sequence shown here is derived from an EMBL/GenBank/DDBJ whole genome shotgun (WGS) entry which is preliminary data.</text>
</comment>
<name>A0A0F9SJX7_9ZZZZ</name>
<dbReference type="AlphaFoldDB" id="A0A0F9SJX7"/>
<gene>
    <name evidence="1" type="ORF">LCGC14_0842370</name>
</gene>
<feature type="non-terminal residue" evidence="1">
    <location>
        <position position="1"/>
    </location>
</feature>
<sequence length="747" mass="78494">DGFKWIVDHVMGPNAFDSFGGANRTRTGLTIAADLGDHPTTQVIDVCDKMNLFEFLQRFGPNWDVDWRLRLEITAGKQNQMVFETFYPRRGLDKTESNYVTRIPVLINDASVNVPRARKYRETASMVNVWVKDDLSGETADAASVAAWGRRAARAPTNVSDKLDTLIENKGIEEGQEYGFHPSEQCQLGEDDDFVVGDLVTVGNAHVGIAASDQPIKGALLEIAKTGDEGISLTFGEYEKTLGDKIDEGGGGSPDDFYPDPLHGLHDNSDVWVPLSNDDFRIWIKLACVDGSLTIVGDYATNTITFSVVPSEVCYWDRNVNDAEVFTATANDDVVSNGGTGDIGQPDDRWDGGWFEALNVAGTITLANGAITVPNNDVMLAATTDDLFLNAAGDVVLTAGADILFAPTGGGSALVHTSAALYPFADEGLTSGLAIRRWSTGFFVEGDFEGDVTIGAAKGLIYSDVTADLILASDGTRFIPTSLASLAGHWTVAAGTIYTTVANKNVIPNSGAGTIGVTADRWPGGFFAALAVTGTITMAGGTLSSPSNDLRISATTDDLEVDAAGEIRFTAGSHMAWSPGGSANELFLTAAALYPGTNGGLDLGLATPLYWGTLYVGTVVVTGLVDGVNVSSHTHGLAYTGTASANANVNTLDGITSSWDVAAYPTTTASNPVRDSGGTEVYLRTFASAADAANDVNPTGEKGYIGSTPHHHALKGTSGFGTILATAIADAHTHLYDKTNTPTGAPS</sequence>
<accession>A0A0F9SJX7</accession>
<reference evidence="1" key="1">
    <citation type="journal article" date="2015" name="Nature">
        <title>Complex archaea that bridge the gap between prokaryotes and eukaryotes.</title>
        <authorList>
            <person name="Spang A."/>
            <person name="Saw J.H."/>
            <person name="Jorgensen S.L."/>
            <person name="Zaremba-Niedzwiedzka K."/>
            <person name="Martijn J."/>
            <person name="Lind A.E."/>
            <person name="van Eijk R."/>
            <person name="Schleper C."/>
            <person name="Guy L."/>
            <person name="Ettema T.J."/>
        </authorList>
    </citation>
    <scope>NUCLEOTIDE SEQUENCE</scope>
</reference>
<evidence type="ECO:0000313" key="1">
    <source>
        <dbReference type="EMBL" id="KKN29623.1"/>
    </source>
</evidence>
<dbReference type="EMBL" id="LAZR01002473">
    <property type="protein sequence ID" value="KKN29623.1"/>
    <property type="molecule type" value="Genomic_DNA"/>
</dbReference>